<dbReference type="InterPro" id="IPR051909">
    <property type="entry name" value="MFP_Cation_Efflux"/>
</dbReference>
<dbReference type="FunFam" id="2.40.30.170:FF:000010">
    <property type="entry name" value="Efflux RND transporter periplasmic adaptor subunit"/>
    <property type="match status" value="1"/>
</dbReference>
<comment type="caution">
    <text evidence="6">The sequence shown here is derived from an EMBL/GenBank/DDBJ whole genome shotgun (WGS) entry which is preliminary data.</text>
</comment>
<organism evidence="6">
    <name type="scientific">marine sediment metagenome</name>
    <dbReference type="NCBI Taxonomy" id="412755"/>
    <lineage>
        <taxon>unclassified sequences</taxon>
        <taxon>metagenomes</taxon>
        <taxon>ecological metagenomes</taxon>
    </lineage>
</organism>
<dbReference type="InterPro" id="IPR058790">
    <property type="entry name" value="BSH_CusB"/>
</dbReference>
<gene>
    <name evidence="6" type="ORF">S06H3_53049</name>
</gene>
<evidence type="ECO:0000259" key="4">
    <source>
        <dbReference type="Pfam" id="PF25919"/>
    </source>
</evidence>
<evidence type="ECO:0000259" key="3">
    <source>
        <dbReference type="Pfam" id="PF25869"/>
    </source>
</evidence>
<reference evidence="6" key="1">
    <citation type="journal article" date="2014" name="Front. Microbiol.">
        <title>High frequency of phylogenetically diverse reductive dehalogenase-homologous genes in deep subseafloor sedimentary metagenomes.</title>
        <authorList>
            <person name="Kawai M."/>
            <person name="Futagami T."/>
            <person name="Toyoda A."/>
            <person name="Takaki Y."/>
            <person name="Nishi S."/>
            <person name="Hori S."/>
            <person name="Arai W."/>
            <person name="Tsubouchi T."/>
            <person name="Morono Y."/>
            <person name="Uchiyama I."/>
            <person name="Ito T."/>
            <person name="Fujiyama A."/>
            <person name="Inagaki F."/>
            <person name="Takami H."/>
        </authorList>
    </citation>
    <scope>NUCLEOTIDE SEQUENCE</scope>
    <source>
        <strain evidence="6">Expedition CK06-06</strain>
    </source>
</reference>
<accession>X1QGJ7</accession>
<dbReference type="PANTHER" id="PTHR30097">
    <property type="entry name" value="CATION EFFLUX SYSTEM PROTEIN CUSB"/>
    <property type="match status" value="1"/>
</dbReference>
<feature type="domain" description="CusB-like barrel-sandwich hybrid" evidence="4">
    <location>
        <begin position="62"/>
        <end position="172"/>
    </location>
</feature>
<comment type="similarity">
    <text evidence="1">Belongs to the membrane fusion protein (MFP) (TC 8.A.1) family.</text>
</comment>
<proteinExistence type="inferred from homology"/>
<dbReference type="SUPFAM" id="SSF111369">
    <property type="entry name" value="HlyD-like secretion proteins"/>
    <property type="match status" value="1"/>
</dbReference>
<feature type="domain" description="CusB-like three alpha-helical bundle" evidence="3">
    <location>
        <begin position="97"/>
        <end position="139"/>
    </location>
</feature>
<sequence length="245" mass="27571">KCGMDLIPLTISSAAEIGPRELVISEEAAKLMEIATSVVRRKFVTNEIRMVGKIDYDETRVKNITAYVPGRIDRLYVDFTGITVNKGDHMVYLYSPELISAQRELLLPSLKEAAREKLRLLGLDAKQIENIETSGKTQTHITINSPMGGIVIHKNATEGMYVDTGTPIYTVADLSRLWVKLDAYESDLLWIRYGQEVEFTTQAYPGQVFKGTISFIDPVLNDKTRTVKVRVNVDNSQGRLKPQMF</sequence>
<dbReference type="Pfam" id="PF25954">
    <property type="entry name" value="Beta-barrel_RND_2"/>
    <property type="match status" value="1"/>
</dbReference>
<dbReference type="InterPro" id="IPR058792">
    <property type="entry name" value="Beta-barrel_RND_2"/>
</dbReference>
<dbReference type="GO" id="GO:0015679">
    <property type="term" value="P:plasma membrane copper ion transport"/>
    <property type="evidence" value="ECO:0007669"/>
    <property type="project" value="TreeGrafter"/>
</dbReference>
<evidence type="ECO:0000256" key="2">
    <source>
        <dbReference type="ARBA" id="ARBA00022448"/>
    </source>
</evidence>
<dbReference type="GO" id="GO:0060003">
    <property type="term" value="P:copper ion export"/>
    <property type="evidence" value="ECO:0007669"/>
    <property type="project" value="TreeGrafter"/>
</dbReference>
<dbReference type="EMBL" id="BARV01033788">
    <property type="protein sequence ID" value="GAI53936.1"/>
    <property type="molecule type" value="Genomic_DNA"/>
</dbReference>
<keyword evidence="2" id="KW-0813">Transport</keyword>
<feature type="non-terminal residue" evidence="6">
    <location>
        <position position="245"/>
    </location>
</feature>
<dbReference type="Pfam" id="PF25869">
    <property type="entry name" value="3HB_CusB"/>
    <property type="match status" value="1"/>
</dbReference>
<evidence type="ECO:0000259" key="5">
    <source>
        <dbReference type="Pfam" id="PF25954"/>
    </source>
</evidence>
<dbReference type="Pfam" id="PF25919">
    <property type="entry name" value="BSH_CusB"/>
    <property type="match status" value="1"/>
</dbReference>
<dbReference type="PANTHER" id="PTHR30097:SF4">
    <property type="entry name" value="SLR6042 PROTEIN"/>
    <property type="match status" value="1"/>
</dbReference>
<evidence type="ECO:0000256" key="1">
    <source>
        <dbReference type="ARBA" id="ARBA00009477"/>
    </source>
</evidence>
<dbReference type="InterPro" id="IPR058791">
    <property type="entry name" value="3HB_CusB"/>
</dbReference>
<dbReference type="Gene3D" id="2.40.30.170">
    <property type="match status" value="1"/>
</dbReference>
<dbReference type="Gene3D" id="6.10.140.730">
    <property type="match status" value="1"/>
</dbReference>
<dbReference type="AlphaFoldDB" id="X1QGJ7"/>
<feature type="non-terminal residue" evidence="6">
    <location>
        <position position="1"/>
    </location>
</feature>
<name>X1QGJ7_9ZZZZ</name>
<evidence type="ECO:0000313" key="6">
    <source>
        <dbReference type="EMBL" id="GAI53936.1"/>
    </source>
</evidence>
<protein>
    <submittedName>
        <fullName evidence="6">Uncharacterized protein</fullName>
    </submittedName>
</protein>
<feature type="domain" description="CusB-like beta-barrel" evidence="5">
    <location>
        <begin position="177"/>
        <end position="245"/>
    </location>
</feature>
<dbReference type="GO" id="GO:0030313">
    <property type="term" value="C:cell envelope"/>
    <property type="evidence" value="ECO:0007669"/>
    <property type="project" value="TreeGrafter"/>
</dbReference>